<gene>
    <name evidence="3" type="ORF">MPLG2_0206</name>
</gene>
<sequence length="216" mass="23565">MPAGIPLPAGIEQLPDLGPDVVGTRPRQVWAIMVWFSVVLMLGLTVLFVFVALGPRASGAGPWIGVLICVAVTAALAWFATTIGKPILIIRLRGRPNPGADRQGGDPVALHHRPQQGSGRSFVAARRRRRRPGRRQAGQEEVDYHQQHSHLPGRARRPDELHRRPRSRVAPRVGKDCLPLVEPVLGLVRSRVSTSSTSGLDELGQACCRRARPTKP</sequence>
<proteinExistence type="predicted"/>
<dbReference type="AlphaFoldDB" id="A0A2N9JAQ4"/>
<organism evidence="3 4">
    <name type="scientific">Micropruina glycogenica</name>
    <dbReference type="NCBI Taxonomy" id="75385"/>
    <lineage>
        <taxon>Bacteria</taxon>
        <taxon>Bacillati</taxon>
        <taxon>Actinomycetota</taxon>
        <taxon>Actinomycetes</taxon>
        <taxon>Propionibacteriales</taxon>
        <taxon>Nocardioidaceae</taxon>
        <taxon>Micropruina</taxon>
    </lineage>
</organism>
<feature type="compositionally biased region" description="Basic residues" evidence="1">
    <location>
        <begin position="125"/>
        <end position="134"/>
    </location>
</feature>
<name>A0A2N9JAQ4_9ACTN</name>
<dbReference type="Proteomes" id="UP000238164">
    <property type="component" value="Chromosome 1"/>
</dbReference>
<dbReference type="KEGG" id="mgg:MPLG2_0206"/>
<feature type="transmembrane region" description="Helical" evidence="2">
    <location>
        <begin position="63"/>
        <end position="83"/>
    </location>
</feature>
<accession>A0A2N9JAQ4</accession>
<dbReference type="EMBL" id="LT985188">
    <property type="protein sequence ID" value="SPD85242.1"/>
    <property type="molecule type" value="Genomic_DNA"/>
</dbReference>
<reference evidence="3 4" key="1">
    <citation type="submission" date="2018-02" db="EMBL/GenBank/DDBJ databases">
        <authorList>
            <person name="Cohen D.B."/>
            <person name="Kent A.D."/>
        </authorList>
    </citation>
    <scope>NUCLEOTIDE SEQUENCE [LARGE SCALE GENOMIC DNA]</scope>
    <source>
        <strain evidence="3">1</strain>
    </source>
</reference>
<evidence type="ECO:0000313" key="3">
    <source>
        <dbReference type="EMBL" id="SPD85242.1"/>
    </source>
</evidence>
<keyword evidence="4" id="KW-1185">Reference proteome</keyword>
<evidence type="ECO:0000256" key="2">
    <source>
        <dbReference type="SAM" id="Phobius"/>
    </source>
</evidence>
<feature type="transmembrane region" description="Helical" evidence="2">
    <location>
        <begin position="29"/>
        <end position="51"/>
    </location>
</feature>
<feature type="region of interest" description="Disordered" evidence="1">
    <location>
        <begin position="99"/>
        <end position="170"/>
    </location>
</feature>
<evidence type="ECO:0000256" key="1">
    <source>
        <dbReference type="SAM" id="MobiDB-lite"/>
    </source>
</evidence>
<keyword evidence="2" id="KW-1133">Transmembrane helix</keyword>
<keyword evidence="2" id="KW-0812">Transmembrane</keyword>
<protein>
    <submittedName>
        <fullName evidence="3">Uncharacterized protein</fullName>
    </submittedName>
</protein>
<keyword evidence="2" id="KW-0472">Membrane</keyword>
<evidence type="ECO:0000313" key="4">
    <source>
        <dbReference type="Proteomes" id="UP000238164"/>
    </source>
</evidence>